<dbReference type="SUPFAM" id="SSF55307">
    <property type="entry name" value="Tubulin C-terminal domain-like"/>
    <property type="match status" value="1"/>
</dbReference>
<evidence type="ECO:0000256" key="3">
    <source>
        <dbReference type="ARBA" id="ARBA00022741"/>
    </source>
</evidence>
<dbReference type="GO" id="GO:0005525">
    <property type="term" value="F:GTP binding"/>
    <property type="evidence" value="ECO:0007669"/>
    <property type="project" value="UniProtKB-KW"/>
</dbReference>
<protein>
    <recommendedName>
        <fullName evidence="6">Tubulin/FtsZ 2-layer sandwich domain-containing protein</fullName>
    </recommendedName>
</protein>
<dbReference type="Proteomes" id="UP001295684">
    <property type="component" value="Unassembled WGS sequence"/>
</dbReference>
<dbReference type="EMBL" id="CAMPGE010003263">
    <property type="protein sequence ID" value="CAI2362089.1"/>
    <property type="molecule type" value="Genomic_DNA"/>
</dbReference>
<feature type="domain" description="Tubulin/FtsZ 2-layer sandwich" evidence="6">
    <location>
        <begin position="62"/>
        <end position="151"/>
    </location>
</feature>
<evidence type="ECO:0000313" key="7">
    <source>
        <dbReference type="EMBL" id="CAI2362089.1"/>
    </source>
</evidence>
<dbReference type="GO" id="GO:0007017">
    <property type="term" value="P:microtubule-based process"/>
    <property type="evidence" value="ECO:0007669"/>
    <property type="project" value="InterPro"/>
</dbReference>
<keyword evidence="2" id="KW-0493">Microtubule</keyword>
<dbReference type="AlphaFoldDB" id="A0AAD1UAV6"/>
<proteinExistence type="inferred from homology"/>
<comment type="caution">
    <text evidence="7">The sequence shown here is derived from an EMBL/GenBank/DDBJ whole genome shotgun (WGS) entry which is preliminary data.</text>
</comment>
<evidence type="ECO:0000259" key="6">
    <source>
        <dbReference type="Pfam" id="PF03953"/>
    </source>
</evidence>
<name>A0AAD1UAV6_EUPCR</name>
<evidence type="ECO:0000256" key="4">
    <source>
        <dbReference type="ARBA" id="ARBA00023134"/>
    </source>
</evidence>
<dbReference type="InterPro" id="IPR036525">
    <property type="entry name" value="Tubulin/FtsZ_GTPase_sf"/>
</dbReference>
<gene>
    <name evidence="7" type="ORF">ECRASSUSDP1_LOCUS3407</name>
</gene>
<dbReference type="InterPro" id="IPR023123">
    <property type="entry name" value="Tubulin_C"/>
</dbReference>
<evidence type="ECO:0000313" key="8">
    <source>
        <dbReference type="Proteomes" id="UP001295684"/>
    </source>
</evidence>
<keyword evidence="4" id="KW-0342">GTP-binding</keyword>
<evidence type="ECO:0000256" key="5">
    <source>
        <dbReference type="SAM" id="MobiDB-lite"/>
    </source>
</evidence>
<keyword evidence="8" id="KW-1185">Reference proteome</keyword>
<keyword evidence="3" id="KW-0547">Nucleotide-binding</keyword>
<comment type="similarity">
    <text evidence="1">Belongs to the tubulin family.</text>
</comment>
<organism evidence="7 8">
    <name type="scientific">Euplotes crassus</name>
    <dbReference type="NCBI Taxonomy" id="5936"/>
    <lineage>
        <taxon>Eukaryota</taxon>
        <taxon>Sar</taxon>
        <taxon>Alveolata</taxon>
        <taxon>Ciliophora</taxon>
        <taxon>Intramacronucleata</taxon>
        <taxon>Spirotrichea</taxon>
        <taxon>Hypotrichia</taxon>
        <taxon>Euplotida</taxon>
        <taxon>Euplotidae</taxon>
        <taxon>Moneuplotes</taxon>
    </lineage>
</organism>
<dbReference type="InterPro" id="IPR000217">
    <property type="entry name" value="Tubulin"/>
</dbReference>
<accession>A0AAD1UAV6</accession>
<evidence type="ECO:0000256" key="2">
    <source>
        <dbReference type="ARBA" id="ARBA00022701"/>
    </source>
</evidence>
<dbReference type="InterPro" id="IPR018316">
    <property type="entry name" value="Tubulin/FtsZ_2-layer-sand-dom"/>
</dbReference>
<sequence length="227" mass="26097">MNLLIEYADGVSAYDNEAIYEICLNFLKLKSPHYCDINHLISSSMCEVTASFRFDGKLNTHLRKQIFDPRNMMCAVDPSCGKYFTVFTMLRSQNSLRDVHYELERMKSKIPPNFNQCSIKSECLNIPAKNVKLSGAVITNSTSNQEIFCRIGAQFDMMFKRKAFLYSGIFGKSAFGMDGMDELEFVEARSNLADLISDYQQYQETETNHEEDYSDSESLNKEEMQET</sequence>
<feature type="region of interest" description="Disordered" evidence="5">
    <location>
        <begin position="202"/>
        <end position="227"/>
    </location>
</feature>
<evidence type="ECO:0000256" key="1">
    <source>
        <dbReference type="ARBA" id="ARBA00009636"/>
    </source>
</evidence>
<dbReference type="GO" id="GO:0005874">
    <property type="term" value="C:microtubule"/>
    <property type="evidence" value="ECO:0007669"/>
    <property type="project" value="UniProtKB-KW"/>
</dbReference>
<dbReference type="SUPFAM" id="SSF52490">
    <property type="entry name" value="Tubulin nucleotide-binding domain-like"/>
    <property type="match status" value="1"/>
</dbReference>
<reference evidence="7" key="1">
    <citation type="submission" date="2023-07" db="EMBL/GenBank/DDBJ databases">
        <authorList>
            <consortium name="AG Swart"/>
            <person name="Singh M."/>
            <person name="Singh A."/>
            <person name="Seah K."/>
            <person name="Emmerich C."/>
        </authorList>
    </citation>
    <scope>NUCLEOTIDE SEQUENCE</scope>
    <source>
        <strain evidence="7">DP1</strain>
    </source>
</reference>
<dbReference type="Gene3D" id="1.10.287.600">
    <property type="entry name" value="Helix hairpin bin"/>
    <property type="match status" value="1"/>
</dbReference>
<feature type="compositionally biased region" description="Basic and acidic residues" evidence="5">
    <location>
        <begin position="218"/>
        <end position="227"/>
    </location>
</feature>
<dbReference type="Pfam" id="PF03953">
    <property type="entry name" value="Tubulin_C"/>
    <property type="match status" value="1"/>
</dbReference>
<dbReference type="PANTHER" id="PTHR11588">
    <property type="entry name" value="TUBULIN"/>
    <property type="match status" value="1"/>
</dbReference>
<dbReference type="InterPro" id="IPR008280">
    <property type="entry name" value="Tub_FtsZ_C"/>
</dbReference>
<dbReference type="Gene3D" id="3.40.50.1440">
    <property type="entry name" value="Tubulin/FtsZ, GTPase domain"/>
    <property type="match status" value="1"/>
</dbReference>